<reference evidence="2" key="1">
    <citation type="submission" date="2016-10" db="EMBL/GenBank/DDBJ databases">
        <authorList>
            <person name="Benchimol M."/>
            <person name="Almeida L.G."/>
            <person name="Vasconcelos A.T."/>
            <person name="Perreira-Neves A."/>
            <person name="Rosa I.A."/>
            <person name="Tasca T."/>
            <person name="Bogo M.R."/>
            <person name="de Souza W."/>
        </authorList>
    </citation>
    <scope>NUCLEOTIDE SEQUENCE [LARGE SCALE GENOMIC DNA]</scope>
    <source>
        <strain evidence="2">K</strain>
    </source>
</reference>
<dbReference type="Pfam" id="PF08238">
    <property type="entry name" value="Sel1"/>
    <property type="match status" value="4"/>
</dbReference>
<dbReference type="InterPro" id="IPR011009">
    <property type="entry name" value="Kinase-like_dom_sf"/>
</dbReference>
<dbReference type="AlphaFoldDB" id="A0A1J4JY14"/>
<evidence type="ECO:0000256" key="1">
    <source>
        <dbReference type="ARBA" id="ARBA00038101"/>
    </source>
</evidence>
<dbReference type="GeneID" id="94841381"/>
<dbReference type="Proteomes" id="UP000179807">
    <property type="component" value="Unassembled WGS sequence"/>
</dbReference>
<dbReference type="InterPro" id="IPR011990">
    <property type="entry name" value="TPR-like_helical_dom_sf"/>
</dbReference>
<evidence type="ECO:0000313" key="3">
    <source>
        <dbReference type="Proteomes" id="UP000179807"/>
    </source>
</evidence>
<name>A0A1J4JY14_9EUKA</name>
<dbReference type="EMBL" id="MLAK01000830">
    <property type="protein sequence ID" value="OHT03344.1"/>
    <property type="molecule type" value="Genomic_DNA"/>
</dbReference>
<evidence type="ECO:0008006" key="4">
    <source>
        <dbReference type="Google" id="ProtNLM"/>
    </source>
</evidence>
<comment type="similarity">
    <text evidence="1">Belongs to the sel-1 family.</text>
</comment>
<gene>
    <name evidence="2" type="ORF">TRFO_29263</name>
</gene>
<dbReference type="VEuPathDB" id="TrichDB:TRFO_29263"/>
<dbReference type="SUPFAM" id="SSF81901">
    <property type="entry name" value="HCP-like"/>
    <property type="match status" value="2"/>
</dbReference>
<dbReference type="RefSeq" id="XP_068356480.1">
    <property type="nucleotide sequence ID" value="XM_068506677.1"/>
</dbReference>
<dbReference type="SMART" id="SM00671">
    <property type="entry name" value="SEL1"/>
    <property type="match status" value="3"/>
</dbReference>
<dbReference type="Gene3D" id="1.25.40.10">
    <property type="entry name" value="Tetratricopeptide repeat domain"/>
    <property type="match status" value="1"/>
</dbReference>
<comment type="caution">
    <text evidence="2">The sequence shown here is derived from an EMBL/GenBank/DDBJ whole genome shotgun (WGS) entry which is preliminary data.</text>
</comment>
<evidence type="ECO:0000313" key="2">
    <source>
        <dbReference type="EMBL" id="OHT03344.1"/>
    </source>
</evidence>
<protein>
    <recommendedName>
        <fullName evidence="4">Protein kinase domain-containing protein</fullName>
    </recommendedName>
</protein>
<dbReference type="PANTHER" id="PTHR11102:SF160">
    <property type="entry name" value="ERAD-ASSOCIATED E3 UBIQUITIN-PROTEIN LIGASE COMPONENT HRD3"/>
    <property type="match status" value="1"/>
</dbReference>
<accession>A0A1J4JY14</accession>
<proteinExistence type="inferred from homology"/>
<dbReference type="SUPFAM" id="SSF56112">
    <property type="entry name" value="Protein kinase-like (PK-like)"/>
    <property type="match status" value="1"/>
</dbReference>
<keyword evidence="3" id="KW-1185">Reference proteome</keyword>
<dbReference type="InterPro" id="IPR006597">
    <property type="entry name" value="Sel1-like"/>
</dbReference>
<dbReference type="Gene3D" id="1.10.510.10">
    <property type="entry name" value="Transferase(Phosphotransferase) domain 1"/>
    <property type="match status" value="1"/>
</dbReference>
<dbReference type="InterPro" id="IPR050767">
    <property type="entry name" value="Sel1_AlgK"/>
</dbReference>
<dbReference type="PANTHER" id="PTHR11102">
    <property type="entry name" value="SEL-1-LIKE PROTEIN"/>
    <property type="match status" value="1"/>
</dbReference>
<sequence length="591" mass="68879">MQERISQLQIDINRLVYNNLLYENKYEKIFQGFDNQSQTKLILHFQSYKAYKSSDLYEFSKSLIALFFLQSKNNLDFINNLNILPIFGFSSDQKNFIIAYEQTFDNISLLDMNTLTNTLMKKDLINSVAKCIQFLHSNHIYHLNIRTTSILVSQTENKPKFLISFISPFPSVDLEESDGYFPFCDLPYESIDMFMFGLFILQISQNQTLKNVILDFWCLLHEKKDENDESDQELQNLIKLGKLCTSTNSQKRPTFDYILEVLKIEPISSEFHETNFNEETFHQIIETNNSPFFILLRCHYLLSTNQKVEASKIYESLLDNCIALNNLGIYYFATDKAKSFEYFKKASDDGYFLAEINFGILIIRGSFHCFEKSEFGIDRMKGFKYVKDAALQGSVDGITKYTFDLYEFLEDQDCMEIIEKASYKMHKKITYDYYKEYLTSGEFEVKSDFTRRMEVAIDYEQPKFLNTAGVIESKKGNYVQGTVYFKKAAELGLREAQYNYAVALLLGQGCQRNVSEAAKWMEKSSQAKYIDGMFAYAMMLEKGVGVKENKLLANTLCNSASNERIKYIKRHEKSDTKYDEIIDVIQKISEE</sequence>
<organism evidence="2 3">
    <name type="scientific">Tritrichomonas foetus</name>
    <dbReference type="NCBI Taxonomy" id="1144522"/>
    <lineage>
        <taxon>Eukaryota</taxon>
        <taxon>Metamonada</taxon>
        <taxon>Parabasalia</taxon>
        <taxon>Tritrichomonadida</taxon>
        <taxon>Tritrichomonadidae</taxon>
        <taxon>Tritrichomonas</taxon>
    </lineage>
</organism>